<dbReference type="AlphaFoldDB" id="A0A6M4JAB9"/>
<evidence type="ECO:0000313" key="1">
    <source>
        <dbReference type="EMBL" id="QJR43944.1"/>
    </source>
</evidence>
<accession>A0A6M4JAB9</accession>
<proteinExistence type="predicted"/>
<evidence type="ECO:0000313" key="2">
    <source>
        <dbReference type="Proteomes" id="UP000502118"/>
    </source>
</evidence>
<gene>
    <name evidence="1" type="ORF">HLA92_00580</name>
</gene>
<protein>
    <submittedName>
        <fullName evidence="1">Uncharacterized protein</fullName>
    </submittedName>
</protein>
<dbReference type="KEGG" id="mmio:HLA92_00580"/>
<dbReference type="Proteomes" id="UP000502118">
    <property type="component" value="Chromosome"/>
</dbReference>
<organism evidence="1 2">
    <name type="scientific">Mycoplasma miroungirhinis</name>
    <dbReference type="NCBI Taxonomy" id="754516"/>
    <lineage>
        <taxon>Bacteria</taxon>
        <taxon>Bacillati</taxon>
        <taxon>Mycoplasmatota</taxon>
        <taxon>Mollicutes</taxon>
        <taxon>Mycoplasmataceae</taxon>
        <taxon>Mycoplasma</taxon>
    </lineage>
</organism>
<dbReference type="RefSeq" id="WP_171112494.1">
    <property type="nucleotide sequence ID" value="NZ_CP053097.1"/>
</dbReference>
<sequence>MKKNKYGVFYYRLRGQKNNYSKSINASKNWDKVLKIVEYEQKRGHWDKIIIEQTKIIKVLRLNKNNEKIKD</sequence>
<keyword evidence="2" id="KW-1185">Reference proteome</keyword>
<name>A0A6M4JAB9_9MOLU</name>
<dbReference type="EMBL" id="CP053097">
    <property type="protein sequence ID" value="QJR43944.1"/>
    <property type="molecule type" value="Genomic_DNA"/>
</dbReference>
<reference evidence="1 2" key="1">
    <citation type="submission" date="2020-05" db="EMBL/GenBank/DDBJ databases">
        <title>Novel Mycoplasma species detected in Mirounga angustirostris (northern elephant seal) from the USA.</title>
        <authorList>
            <person name="Volokhov D.V."/>
        </authorList>
    </citation>
    <scope>NUCLEOTIDE SEQUENCE [LARGE SCALE GENOMIC DNA]</scope>
    <source>
        <strain evidence="1 2">Mirounga ES2806-NAS</strain>
    </source>
</reference>